<evidence type="ECO:0000313" key="3">
    <source>
        <dbReference type="Proteomes" id="UP000094329"/>
    </source>
</evidence>
<evidence type="ECO:0000259" key="1">
    <source>
        <dbReference type="Pfam" id="PF00535"/>
    </source>
</evidence>
<dbReference type="RefSeq" id="WP_069312767.1">
    <property type="nucleotide sequence ID" value="NZ_MDTU01000001.1"/>
</dbReference>
<reference evidence="2 3" key="1">
    <citation type="submission" date="2016-08" db="EMBL/GenBank/DDBJ databases">
        <title>Draft genome sequence of Candidatus Piscirickettsia litoralis, from seawater.</title>
        <authorList>
            <person name="Wan X."/>
            <person name="Lee A.J."/>
            <person name="Hou S."/>
            <person name="Donachie S.P."/>
        </authorList>
    </citation>
    <scope>NUCLEOTIDE SEQUENCE [LARGE SCALE GENOMIC DNA]</scope>
    <source>
        <strain evidence="2 3">Y2</strain>
    </source>
</reference>
<organism evidence="2 3">
    <name type="scientific">Piscirickettsia litoralis</name>
    <dbReference type="NCBI Taxonomy" id="1891921"/>
    <lineage>
        <taxon>Bacteria</taxon>
        <taxon>Pseudomonadati</taxon>
        <taxon>Pseudomonadota</taxon>
        <taxon>Gammaproteobacteria</taxon>
        <taxon>Thiotrichales</taxon>
        <taxon>Piscirickettsiaceae</taxon>
        <taxon>Piscirickettsia</taxon>
    </lineage>
</organism>
<dbReference type="CDD" id="cd00761">
    <property type="entry name" value="Glyco_tranf_GTA_type"/>
    <property type="match status" value="1"/>
</dbReference>
<protein>
    <recommendedName>
        <fullName evidence="1">Glycosyltransferase 2-like domain-containing protein</fullName>
    </recommendedName>
</protein>
<proteinExistence type="predicted"/>
<name>A0ABX3A271_9GAMM</name>
<comment type="caution">
    <text evidence="2">The sequence shown here is derived from an EMBL/GenBank/DDBJ whole genome shotgun (WGS) entry which is preliminary data.</text>
</comment>
<keyword evidence="3" id="KW-1185">Reference proteome</keyword>
<dbReference type="InterPro" id="IPR001173">
    <property type="entry name" value="Glyco_trans_2-like"/>
</dbReference>
<dbReference type="InterPro" id="IPR029044">
    <property type="entry name" value="Nucleotide-diphossugar_trans"/>
</dbReference>
<sequence>MKFSLILCTLGRFDDLDRLFQSLIEQTYQNFEVIVVDQNDKGYLDNVVDKYKHSICIKHFNVDFVGLSKARNFGLKHIDGGVVAFPDDDCWFGDDCLLEKILGLFKSDSSVDAFSMPVTNEEGVQVVIPWLSYDSPVTKNNIFNTVTSISVFMKKKVVDQVGGFDENMGVGSPGIIGSGEDADYFLRIISTFSMYYKSDLSINHPIIIQQMNRESCKKAYAYGVGLGYILKKSQFFFIFQIEAFV</sequence>
<dbReference type="Gene3D" id="3.90.550.10">
    <property type="entry name" value="Spore Coat Polysaccharide Biosynthesis Protein SpsA, Chain A"/>
    <property type="match status" value="1"/>
</dbReference>
<evidence type="ECO:0000313" key="2">
    <source>
        <dbReference type="EMBL" id="ODN42971.1"/>
    </source>
</evidence>
<dbReference type="EMBL" id="MDTU01000001">
    <property type="protein sequence ID" value="ODN42971.1"/>
    <property type="molecule type" value="Genomic_DNA"/>
</dbReference>
<feature type="domain" description="Glycosyltransferase 2-like" evidence="1">
    <location>
        <begin position="4"/>
        <end position="129"/>
    </location>
</feature>
<dbReference type="Proteomes" id="UP000094329">
    <property type="component" value="Unassembled WGS sequence"/>
</dbReference>
<gene>
    <name evidence="2" type="ORF">BGC07_08615</name>
</gene>
<accession>A0ABX3A271</accession>
<dbReference type="PANTHER" id="PTHR22916">
    <property type="entry name" value="GLYCOSYLTRANSFERASE"/>
    <property type="match status" value="1"/>
</dbReference>
<dbReference type="Pfam" id="PF00535">
    <property type="entry name" value="Glycos_transf_2"/>
    <property type="match status" value="1"/>
</dbReference>
<dbReference type="SUPFAM" id="SSF53448">
    <property type="entry name" value="Nucleotide-diphospho-sugar transferases"/>
    <property type="match status" value="1"/>
</dbReference>